<protein>
    <submittedName>
        <fullName evidence="3">Uncharacterized protein</fullName>
    </submittedName>
</protein>
<evidence type="ECO:0000313" key="3">
    <source>
        <dbReference type="Ensembl" id="ENSSPUP00000009529.1"/>
    </source>
</evidence>
<keyword evidence="4" id="KW-1185">Reference proteome</keyword>
<evidence type="ECO:0000256" key="1">
    <source>
        <dbReference type="ARBA" id="ARBA00022658"/>
    </source>
</evidence>
<organism evidence="3 4">
    <name type="scientific">Sphenodon punctatus</name>
    <name type="common">Tuatara</name>
    <name type="synonym">Hatteria punctata</name>
    <dbReference type="NCBI Taxonomy" id="8508"/>
    <lineage>
        <taxon>Eukaryota</taxon>
        <taxon>Metazoa</taxon>
        <taxon>Chordata</taxon>
        <taxon>Craniata</taxon>
        <taxon>Vertebrata</taxon>
        <taxon>Euteleostomi</taxon>
        <taxon>Lepidosauria</taxon>
        <taxon>Sphenodontia</taxon>
        <taxon>Sphenodontidae</taxon>
        <taxon>Sphenodon</taxon>
    </lineage>
</organism>
<keyword evidence="2" id="KW-0812">Transmembrane</keyword>
<dbReference type="GO" id="GO:0005085">
    <property type="term" value="F:guanyl-nucleotide exchange factor activity"/>
    <property type="evidence" value="ECO:0007669"/>
    <property type="project" value="UniProtKB-KW"/>
</dbReference>
<dbReference type="PANTHER" id="PTHR12877">
    <property type="entry name" value="RHO GUANINE NUCLEOTIDE EXCHANGE FACTOR"/>
    <property type="match status" value="1"/>
</dbReference>
<dbReference type="GO" id="GO:0051496">
    <property type="term" value="P:positive regulation of stress fiber assembly"/>
    <property type="evidence" value="ECO:0007669"/>
    <property type="project" value="TreeGrafter"/>
</dbReference>
<dbReference type="Ensembl" id="ENSSPUT00000010166.1">
    <property type="protein sequence ID" value="ENSSPUP00000009529.1"/>
    <property type="gene ID" value="ENSSPUG00000007405.1"/>
</dbReference>
<keyword evidence="2" id="KW-1133">Transmembrane helix</keyword>
<feature type="transmembrane region" description="Helical" evidence="2">
    <location>
        <begin position="12"/>
        <end position="34"/>
    </location>
</feature>
<keyword evidence="2" id="KW-0472">Membrane</keyword>
<dbReference type="GO" id="GO:0005813">
    <property type="term" value="C:centrosome"/>
    <property type="evidence" value="ECO:0007669"/>
    <property type="project" value="TreeGrafter"/>
</dbReference>
<name>A0A8D0GJ97_SPHPU</name>
<sequence>MLSGQQRVSVTSLSVCHGLLLVGTNLCVIVALPVPRLQGIPKVT</sequence>
<dbReference type="GO" id="GO:0030036">
    <property type="term" value="P:actin cytoskeleton organization"/>
    <property type="evidence" value="ECO:0007669"/>
    <property type="project" value="TreeGrafter"/>
</dbReference>
<dbReference type="InterPro" id="IPR039919">
    <property type="entry name" value="ARHGEF10/ARHGEF17"/>
</dbReference>
<reference evidence="3" key="1">
    <citation type="submission" date="2025-08" db="UniProtKB">
        <authorList>
            <consortium name="Ensembl"/>
        </authorList>
    </citation>
    <scope>IDENTIFICATION</scope>
</reference>
<dbReference type="AlphaFoldDB" id="A0A8D0GJ97"/>
<dbReference type="PANTHER" id="PTHR12877:SF14">
    <property type="entry name" value="RHO GUANINE NUCLEOTIDE EXCHANGE FACTOR 10"/>
    <property type="match status" value="1"/>
</dbReference>
<evidence type="ECO:0000256" key="2">
    <source>
        <dbReference type="SAM" id="Phobius"/>
    </source>
</evidence>
<evidence type="ECO:0000313" key="4">
    <source>
        <dbReference type="Proteomes" id="UP000694392"/>
    </source>
</evidence>
<dbReference type="Proteomes" id="UP000694392">
    <property type="component" value="Unplaced"/>
</dbReference>
<dbReference type="Pfam" id="PF19056">
    <property type="entry name" value="WD40_2"/>
    <property type="match status" value="1"/>
</dbReference>
<proteinExistence type="predicted"/>
<keyword evidence="1" id="KW-0344">Guanine-nucleotide releasing factor</keyword>
<reference evidence="3" key="2">
    <citation type="submission" date="2025-09" db="UniProtKB">
        <authorList>
            <consortium name="Ensembl"/>
        </authorList>
    </citation>
    <scope>IDENTIFICATION</scope>
</reference>
<dbReference type="GO" id="GO:0090307">
    <property type="term" value="P:mitotic spindle assembly"/>
    <property type="evidence" value="ECO:0007669"/>
    <property type="project" value="TreeGrafter"/>
</dbReference>
<accession>A0A8D0GJ97</accession>